<protein>
    <submittedName>
        <fullName evidence="2">Uncharacterized protein</fullName>
    </submittedName>
</protein>
<accession>A0A919JBM9</accession>
<name>A0A919JBM9_9ACTN</name>
<proteinExistence type="predicted"/>
<dbReference type="Proteomes" id="UP000598174">
    <property type="component" value="Unassembled WGS sequence"/>
</dbReference>
<feature type="region of interest" description="Disordered" evidence="1">
    <location>
        <begin position="16"/>
        <end position="58"/>
    </location>
</feature>
<evidence type="ECO:0000256" key="1">
    <source>
        <dbReference type="SAM" id="MobiDB-lite"/>
    </source>
</evidence>
<dbReference type="AlphaFoldDB" id="A0A919JBM9"/>
<dbReference type="EMBL" id="BOMM01000095">
    <property type="protein sequence ID" value="GIE16678.1"/>
    <property type="molecule type" value="Genomic_DNA"/>
</dbReference>
<gene>
    <name evidence="2" type="ORF">Afe05nite_85180</name>
</gene>
<organism evidence="2 3">
    <name type="scientific">Paractinoplanes ferrugineus</name>
    <dbReference type="NCBI Taxonomy" id="113564"/>
    <lineage>
        <taxon>Bacteria</taxon>
        <taxon>Bacillati</taxon>
        <taxon>Actinomycetota</taxon>
        <taxon>Actinomycetes</taxon>
        <taxon>Micromonosporales</taxon>
        <taxon>Micromonosporaceae</taxon>
        <taxon>Paractinoplanes</taxon>
    </lineage>
</organism>
<evidence type="ECO:0000313" key="2">
    <source>
        <dbReference type="EMBL" id="GIE16678.1"/>
    </source>
</evidence>
<feature type="compositionally biased region" description="Low complexity" evidence="1">
    <location>
        <begin position="31"/>
        <end position="46"/>
    </location>
</feature>
<reference evidence="2" key="1">
    <citation type="submission" date="2021-01" db="EMBL/GenBank/DDBJ databases">
        <title>Whole genome shotgun sequence of Actinoplanes ferrugineus NBRC 15555.</title>
        <authorList>
            <person name="Komaki H."/>
            <person name="Tamura T."/>
        </authorList>
    </citation>
    <scope>NUCLEOTIDE SEQUENCE</scope>
    <source>
        <strain evidence="2">NBRC 15555</strain>
    </source>
</reference>
<keyword evidence="3" id="KW-1185">Reference proteome</keyword>
<comment type="caution">
    <text evidence="2">The sequence shown here is derived from an EMBL/GenBank/DDBJ whole genome shotgun (WGS) entry which is preliminary data.</text>
</comment>
<evidence type="ECO:0000313" key="3">
    <source>
        <dbReference type="Proteomes" id="UP000598174"/>
    </source>
</evidence>
<sequence>MVAAIALTALTACGSSATKSDTEAEVATLTSAGPASASAQARSAAQRPRERLDSTPEELEAMMVPYDKCMKERGAPGKDEFAHLTAKQAEPVQAKYDAANKICEPQYYPLPPWERDPTNPESRDFAVGVVKCLKQKGVKYVEVDDDGLSYALGGDQNDKRSITKGMDLIPGCEREVAAKLKK</sequence>